<keyword evidence="2 3" id="KW-0067">ATP-binding</keyword>
<proteinExistence type="inferred from homology"/>
<dbReference type="PANTHER" id="PTHR43788:SF6">
    <property type="entry name" value="DNA HELICASE B"/>
    <property type="match status" value="1"/>
</dbReference>
<dbReference type="AlphaFoldDB" id="A0A0F4LRZ4"/>
<evidence type="ECO:0000256" key="3">
    <source>
        <dbReference type="HAMAP-Rule" id="MF_01488"/>
    </source>
</evidence>
<dbReference type="InterPro" id="IPR029493">
    <property type="entry name" value="RecD2-like_HHH"/>
</dbReference>
<name>A0A0F4LRZ4_9LACO</name>
<dbReference type="Pfam" id="PF23139">
    <property type="entry name" value="OB_YrrC"/>
    <property type="match status" value="1"/>
</dbReference>
<dbReference type="EMBL" id="JXLG01000005">
    <property type="protein sequence ID" value="KJY61325.1"/>
    <property type="molecule type" value="Genomic_DNA"/>
</dbReference>
<dbReference type="GO" id="GO:0006310">
    <property type="term" value="P:DNA recombination"/>
    <property type="evidence" value="ECO:0007669"/>
    <property type="project" value="InterPro"/>
</dbReference>
<dbReference type="Pfam" id="PF18335">
    <property type="entry name" value="SH3_13"/>
    <property type="match status" value="1"/>
</dbReference>
<dbReference type="PANTHER" id="PTHR43788">
    <property type="entry name" value="DNA2/NAM7 HELICASE FAMILY MEMBER"/>
    <property type="match status" value="1"/>
</dbReference>
<feature type="domain" description="AAA+ ATPase" evidence="4">
    <location>
        <begin position="339"/>
        <end position="496"/>
    </location>
</feature>
<keyword evidence="1 3" id="KW-0547">Nucleotide-binding</keyword>
<dbReference type="HAMAP" id="MF_01488">
    <property type="entry name" value="RecD2"/>
    <property type="match status" value="1"/>
</dbReference>
<evidence type="ECO:0000313" key="5">
    <source>
        <dbReference type="EMBL" id="KJY61325.1"/>
    </source>
</evidence>
<comment type="similarity">
    <text evidence="3">Belongs to the RecD family. RecD2 subfamily.</text>
</comment>
<dbReference type="Gene3D" id="3.40.50.300">
    <property type="entry name" value="P-loop containing nucleotide triphosphate hydrolases"/>
    <property type="match status" value="2"/>
</dbReference>
<dbReference type="Gene3D" id="2.30.30.940">
    <property type="match status" value="1"/>
</dbReference>
<dbReference type="InterPro" id="IPR041451">
    <property type="entry name" value="RecD2_SH13"/>
</dbReference>
<dbReference type="CDD" id="cd18809">
    <property type="entry name" value="SF1_C_RecD"/>
    <property type="match status" value="1"/>
</dbReference>
<evidence type="ECO:0000256" key="2">
    <source>
        <dbReference type="ARBA" id="ARBA00022840"/>
    </source>
</evidence>
<dbReference type="InterPro" id="IPR055446">
    <property type="entry name" value="RecD2_N_OB"/>
</dbReference>
<evidence type="ECO:0000313" key="6">
    <source>
        <dbReference type="Proteomes" id="UP000033682"/>
    </source>
</evidence>
<dbReference type="GO" id="GO:0003677">
    <property type="term" value="F:DNA binding"/>
    <property type="evidence" value="ECO:0007669"/>
    <property type="project" value="UniProtKB-UniRule"/>
</dbReference>
<comment type="catalytic activity">
    <reaction evidence="3">
        <text>ATP + H2O = ADP + phosphate + H(+)</text>
        <dbReference type="Rhea" id="RHEA:13065"/>
        <dbReference type="ChEBI" id="CHEBI:15377"/>
        <dbReference type="ChEBI" id="CHEBI:15378"/>
        <dbReference type="ChEBI" id="CHEBI:30616"/>
        <dbReference type="ChEBI" id="CHEBI:43474"/>
        <dbReference type="ChEBI" id="CHEBI:456216"/>
        <dbReference type="EC" id="5.6.2.3"/>
    </reaction>
</comment>
<dbReference type="SUPFAM" id="SSF52540">
    <property type="entry name" value="P-loop containing nucleoside triphosphate hydrolases"/>
    <property type="match status" value="2"/>
</dbReference>
<dbReference type="GO" id="GO:0043139">
    <property type="term" value="F:5'-3' DNA helicase activity"/>
    <property type="evidence" value="ECO:0007669"/>
    <property type="project" value="UniProtKB-UniRule"/>
</dbReference>
<keyword evidence="3" id="KW-0378">Hydrolase</keyword>
<evidence type="ECO:0000256" key="1">
    <source>
        <dbReference type="ARBA" id="ARBA00022741"/>
    </source>
</evidence>
<dbReference type="InterPro" id="IPR006345">
    <property type="entry name" value="RecD2"/>
</dbReference>
<dbReference type="NCBIfam" id="TIGR01448">
    <property type="entry name" value="recD_rel"/>
    <property type="match status" value="1"/>
</dbReference>
<dbReference type="EC" id="5.6.2.3" evidence="3"/>
<sequence length="787" mass="87139">MTKFVGKVNRIVFENDQDLYKILDVTIIGKLEDYDREEIKVTGNFGEIQENTTYSFEGKLVVHNKFGLQFRCDSYKQSVPHEKGSLTRYLSSNKFPGIGKKAADSIISVLGVDALSVLKEKPEKVSVLPLTKKQKDSLLNGVQSMDSYSEIVLKLAQFGLNKKVAGRLYQLYHGDTLTKLENDPYAAISEVTGYAFKSADQIGNKLGIGLDDPRRIKGAVFQVLMDELSQAGNTYIKLEQLLTSASELLQFKHFDSIANAVNELQHEGKIVVSGENAALQNIYATENDIALMMKNLVDRKDESEHFEDKAIDKAIKNAEKKLKIKYDQTQKLAIKNALTNPISILTGGPGTGKTTIINGILLALRELADIPASALYSSDPPFLLAAPTGRAAKRMEEITGITAKTIHRMLGLGIGDSDALDLNELNGEILIIDEMSMVDMFLFKELVSCIAETRHVVFVGDKDQLPSVGAGNVFSDLISADVFPTTVLKQIHRQGDDSSIITLAHDINEGQDQDPLFNKTKNYSFISCPPHEVDHVVSQIVERALKRGFDQDDIQVLGAMYQGSGGVTNLNNVIQEIMNPAKPNSKILEVHEEVFRIGDRVLQLQNNPEKDIYNGQIGKIISIDEKNPQKCMTADFDGREINFSKKDLFDLTRAYAITIHKAQGSEFPLVILSLTMQNYVMLKRNLLYTAVTRAEKNLVLIGDPRAYAMAFNTPGNDRKTGLSAKLCEQLGKKVNTEVVDEKEDSNLASSTTDLPKDEDYVLTSELIYSGQIDPMIGMQGIKLGVQQ</sequence>
<dbReference type="STRING" id="303541.JF72_06040"/>
<dbReference type="RefSeq" id="WP_046306745.1">
    <property type="nucleotide sequence ID" value="NZ_KQ034000.1"/>
</dbReference>
<keyword evidence="6" id="KW-1185">Reference proteome</keyword>
<comment type="function">
    <text evidence="3">DNA-dependent ATPase and ATP-dependent 5'-3' DNA helicase. Has no activity on blunt DNA or DNA with 3'-overhangs, requires at least 10 bases of 5'-ssDNA for helicase activity.</text>
</comment>
<dbReference type="InterPro" id="IPR003593">
    <property type="entry name" value="AAA+_ATPase"/>
</dbReference>
<gene>
    <name evidence="3" type="primary">recD2</name>
    <name evidence="5" type="ORF">JF72_06040</name>
</gene>
<dbReference type="Pfam" id="PF14490">
    <property type="entry name" value="HHH_RecD2"/>
    <property type="match status" value="1"/>
</dbReference>
<dbReference type="InterPro" id="IPR050534">
    <property type="entry name" value="Coronavir_polyprotein_1ab"/>
</dbReference>
<dbReference type="GO" id="GO:0009338">
    <property type="term" value="C:exodeoxyribonuclease V complex"/>
    <property type="evidence" value="ECO:0007669"/>
    <property type="project" value="TreeGrafter"/>
</dbReference>
<reference evidence="5 6" key="1">
    <citation type="submission" date="2015-01" db="EMBL/GenBank/DDBJ databases">
        <title>Comparative genomics of the lactic acid bacteria isolated from the honey bee gut.</title>
        <authorList>
            <person name="Ellegaard K.M."/>
            <person name="Tamarit D."/>
            <person name="Javelind E."/>
            <person name="Olofsson T."/>
            <person name="Andersson S.G."/>
            <person name="Vasquez A."/>
        </authorList>
    </citation>
    <scope>NUCLEOTIDE SEQUENCE [LARGE SCALE GENOMIC DNA]</scope>
    <source>
        <strain evidence="5 6">Hma11</strain>
    </source>
</reference>
<protein>
    <recommendedName>
        <fullName evidence="3">ATP-dependent RecD2 DNA helicase</fullName>
        <ecNumber evidence="3">5.6.2.3</ecNumber>
    </recommendedName>
    <alternativeName>
        <fullName evidence="3">DNA 5'-3' helicase subunit RecD2</fullName>
    </alternativeName>
</protein>
<dbReference type="InterPro" id="IPR027785">
    <property type="entry name" value="UvrD-like_helicase_C"/>
</dbReference>
<dbReference type="Gene3D" id="1.10.10.2220">
    <property type="match status" value="1"/>
</dbReference>
<keyword evidence="3" id="KW-0413">Isomerase</keyword>
<keyword evidence="3" id="KW-0238">DNA-binding</keyword>
<dbReference type="SMART" id="SM00382">
    <property type="entry name" value="AAA"/>
    <property type="match status" value="1"/>
</dbReference>
<accession>A0A0F4LRZ4</accession>
<dbReference type="GO" id="GO:0005524">
    <property type="term" value="F:ATP binding"/>
    <property type="evidence" value="ECO:0007669"/>
    <property type="project" value="UniProtKB-UniRule"/>
</dbReference>
<dbReference type="InterPro" id="IPR027417">
    <property type="entry name" value="P-loop_NTPase"/>
</dbReference>
<dbReference type="HOGENOM" id="CLU_007524_0_1_9"/>
<organism evidence="5 6">
    <name type="scientific">Lactobacillus apis</name>
    <dbReference type="NCBI Taxonomy" id="303541"/>
    <lineage>
        <taxon>Bacteria</taxon>
        <taxon>Bacillati</taxon>
        <taxon>Bacillota</taxon>
        <taxon>Bacilli</taxon>
        <taxon>Lactobacillales</taxon>
        <taxon>Lactobacillaceae</taxon>
        <taxon>Lactobacillus</taxon>
    </lineage>
</organism>
<dbReference type="Pfam" id="PF13604">
    <property type="entry name" value="AAA_30"/>
    <property type="match status" value="1"/>
</dbReference>
<feature type="binding site" evidence="3">
    <location>
        <begin position="350"/>
        <end position="354"/>
    </location>
    <ligand>
        <name>ATP</name>
        <dbReference type="ChEBI" id="CHEBI:30616"/>
    </ligand>
</feature>
<dbReference type="PATRIC" id="fig|303541.3.peg.758"/>
<dbReference type="GO" id="GO:0017116">
    <property type="term" value="F:single-stranded DNA helicase activity"/>
    <property type="evidence" value="ECO:0007669"/>
    <property type="project" value="TreeGrafter"/>
</dbReference>
<comment type="caution">
    <text evidence="5">The sequence shown here is derived from an EMBL/GenBank/DDBJ whole genome shotgun (WGS) entry which is preliminary data.</text>
</comment>
<dbReference type="Pfam" id="PF13538">
    <property type="entry name" value="UvrD_C_2"/>
    <property type="match status" value="1"/>
</dbReference>
<dbReference type="Proteomes" id="UP000033682">
    <property type="component" value="Unassembled WGS sequence"/>
</dbReference>
<dbReference type="CDD" id="cd17933">
    <property type="entry name" value="DEXSc_RecD-like"/>
    <property type="match status" value="1"/>
</dbReference>
<dbReference type="GO" id="GO:0016887">
    <property type="term" value="F:ATP hydrolysis activity"/>
    <property type="evidence" value="ECO:0007669"/>
    <property type="project" value="RHEA"/>
</dbReference>
<evidence type="ECO:0000259" key="4">
    <source>
        <dbReference type="SMART" id="SM00382"/>
    </source>
</evidence>
<keyword evidence="3" id="KW-0347">Helicase</keyword>